<protein>
    <recommendedName>
        <fullName evidence="8">mRNA-capping enzyme subunit beta</fullName>
        <ecNumber evidence="8">3.6.1.74</ecNumber>
    </recommendedName>
    <alternativeName>
        <fullName evidence="8">mRNA 5'-phosphatase</fullName>
    </alternativeName>
    <alternativeName>
        <fullName evidence="8">mRNA 5'-triphosphate monophosphatase</fullName>
    </alternativeName>
</protein>
<feature type="compositionally biased region" description="Polar residues" evidence="9">
    <location>
        <begin position="409"/>
        <end position="420"/>
    </location>
</feature>
<evidence type="ECO:0000313" key="12">
    <source>
        <dbReference type="Proteomes" id="UP000799439"/>
    </source>
</evidence>
<dbReference type="PANTHER" id="PTHR28118:SF1">
    <property type="entry name" value="POLYNUCLEOTIDE 5'-TRIPHOSPHATASE CTL1-RELATED"/>
    <property type="match status" value="1"/>
</dbReference>
<evidence type="ECO:0000259" key="10">
    <source>
        <dbReference type="Pfam" id="PF02940"/>
    </source>
</evidence>
<dbReference type="GO" id="GO:0140818">
    <property type="term" value="F:mRNA 5'-triphosphate monophosphatase activity"/>
    <property type="evidence" value="ECO:0007669"/>
    <property type="project" value="UniProtKB-EC"/>
</dbReference>
<feature type="compositionally biased region" description="Polar residues" evidence="9">
    <location>
        <begin position="244"/>
        <end position="266"/>
    </location>
</feature>
<feature type="compositionally biased region" description="Polar residues" evidence="9">
    <location>
        <begin position="1"/>
        <end position="11"/>
    </location>
</feature>
<dbReference type="GO" id="GO:0004651">
    <property type="term" value="F:polynucleotide 5'-phosphatase activity"/>
    <property type="evidence" value="ECO:0007669"/>
    <property type="project" value="UniProtKB-UniRule"/>
</dbReference>
<feature type="compositionally biased region" description="Polar residues" evidence="9">
    <location>
        <begin position="377"/>
        <end position="389"/>
    </location>
</feature>
<evidence type="ECO:0000256" key="4">
    <source>
        <dbReference type="ARBA" id="ARBA00022664"/>
    </source>
</evidence>
<feature type="region of interest" description="Disordered" evidence="9">
    <location>
        <begin position="1"/>
        <end position="458"/>
    </location>
</feature>
<feature type="compositionally biased region" description="Polar residues" evidence="9">
    <location>
        <begin position="297"/>
        <end position="323"/>
    </location>
</feature>
<evidence type="ECO:0000313" key="11">
    <source>
        <dbReference type="EMBL" id="KAF2148755.1"/>
    </source>
</evidence>
<gene>
    <name evidence="11" type="ORF">K461DRAFT_324233</name>
</gene>
<feature type="compositionally biased region" description="Basic and acidic residues" evidence="9">
    <location>
        <begin position="530"/>
        <end position="543"/>
    </location>
</feature>
<keyword evidence="8" id="KW-0506">mRNA capping</keyword>
<dbReference type="InterPro" id="IPR004206">
    <property type="entry name" value="mRNA_triPase_Cet1"/>
</dbReference>
<keyword evidence="6 8" id="KW-0539">Nucleus</keyword>
<comment type="catalytic activity">
    <reaction evidence="7">
        <text>a 5'-end triphospho-ribonucleoside in mRNA + H2O = a 5'-end diphospho-ribonucleoside in mRNA + phosphate + H(+)</text>
        <dbReference type="Rhea" id="RHEA:67004"/>
        <dbReference type="Rhea" id="RHEA-COMP:17164"/>
        <dbReference type="Rhea" id="RHEA-COMP:17165"/>
        <dbReference type="ChEBI" id="CHEBI:15377"/>
        <dbReference type="ChEBI" id="CHEBI:15378"/>
        <dbReference type="ChEBI" id="CHEBI:43474"/>
        <dbReference type="ChEBI" id="CHEBI:167616"/>
        <dbReference type="ChEBI" id="CHEBI:167618"/>
        <dbReference type="EC" id="3.6.1.74"/>
    </reaction>
    <physiologicalReaction direction="left-to-right" evidence="7">
        <dbReference type="Rhea" id="RHEA:67005"/>
    </physiologicalReaction>
</comment>
<reference evidence="11" key="1">
    <citation type="journal article" date="2020" name="Stud. Mycol.">
        <title>101 Dothideomycetes genomes: a test case for predicting lifestyles and emergence of pathogens.</title>
        <authorList>
            <person name="Haridas S."/>
            <person name="Albert R."/>
            <person name="Binder M."/>
            <person name="Bloem J."/>
            <person name="Labutti K."/>
            <person name="Salamov A."/>
            <person name="Andreopoulos B."/>
            <person name="Baker S."/>
            <person name="Barry K."/>
            <person name="Bills G."/>
            <person name="Bluhm B."/>
            <person name="Cannon C."/>
            <person name="Castanera R."/>
            <person name="Culley D."/>
            <person name="Daum C."/>
            <person name="Ezra D."/>
            <person name="Gonzalez J."/>
            <person name="Henrissat B."/>
            <person name="Kuo A."/>
            <person name="Liang C."/>
            <person name="Lipzen A."/>
            <person name="Lutzoni F."/>
            <person name="Magnuson J."/>
            <person name="Mondo S."/>
            <person name="Nolan M."/>
            <person name="Ohm R."/>
            <person name="Pangilinan J."/>
            <person name="Park H.-J."/>
            <person name="Ramirez L."/>
            <person name="Alfaro M."/>
            <person name="Sun H."/>
            <person name="Tritt A."/>
            <person name="Yoshinaga Y."/>
            <person name="Zwiers L.-H."/>
            <person name="Turgeon B."/>
            <person name="Goodwin S."/>
            <person name="Spatafora J."/>
            <person name="Crous P."/>
            <person name="Grigoriev I."/>
        </authorList>
    </citation>
    <scope>NUCLEOTIDE SEQUENCE</scope>
    <source>
        <strain evidence="11">CBS 260.36</strain>
    </source>
</reference>
<dbReference type="InterPro" id="IPR040343">
    <property type="entry name" value="Cet1/Ctl1"/>
</dbReference>
<dbReference type="PRINTS" id="PR01217">
    <property type="entry name" value="PRICHEXTENSN"/>
</dbReference>
<evidence type="ECO:0000256" key="9">
    <source>
        <dbReference type="SAM" id="MobiDB-lite"/>
    </source>
</evidence>
<comment type="cofactor">
    <cofactor evidence="1 8">
        <name>Mg(2+)</name>
        <dbReference type="ChEBI" id="CHEBI:18420"/>
    </cofactor>
</comment>
<feature type="compositionally biased region" description="Low complexity" evidence="9">
    <location>
        <begin position="33"/>
        <end position="45"/>
    </location>
</feature>
<keyword evidence="12" id="KW-1185">Reference proteome</keyword>
<evidence type="ECO:0000256" key="7">
    <source>
        <dbReference type="ARBA" id="ARBA00047740"/>
    </source>
</evidence>
<accession>A0A9P4MCH6</accession>
<dbReference type="CDD" id="cd07470">
    <property type="entry name" value="CYTH-like_mRNA_RTPase"/>
    <property type="match status" value="1"/>
</dbReference>
<proteinExistence type="inferred from homology"/>
<dbReference type="SUPFAM" id="SSF55154">
    <property type="entry name" value="CYTH-like phosphatases"/>
    <property type="match status" value="1"/>
</dbReference>
<feature type="compositionally biased region" description="Basic residues" evidence="9">
    <location>
        <begin position="70"/>
        <end position="79"/>
    </location>
</feature>
<dbReference type="InterPro" id="IPR037009">
    <property type="entry name" value="mRNA_triPase_Cet1_sf"/>
</dbReference>
<feature type="compositionally biased region" description="Polar residues" evidence="9">
    <location>
        <begin position="130"/>
        <end position="147"/>
    </location>
</feature>
<dbReference type="GO" id="GO:0006370">
    <property type="term" value="P:7-methylguanosine mRNA capping"/>
    <property type="evidence" value="ECO:0007669"/>
    <property type="project" value="UniProtKB-UniRule"/>
</dbReference>
<organism evidence="11 12">
    <name type="scientific">Myriangium duriaei CBS 260.36</name>
    <dbReference type="NCBI Taxonomy" id="1168546"/>
    <lineage>
        <taxon>Eukaryota</taxon>
        <taxon>Fungi</taxon>
        <taxon>Dikarya</taxon>
        <taxon>Ascomycota</taxon>
        <taxon>Pezizomycotina</taxon>
        <taxon>Dothideomycetes</taxon>
        <taxon>Dothideomycetidae</taxon>
        <taxon>Myriangiales</taxon>
        <taxon>Myriangiaceae</taxon>
        <taxon>Myriangium</taxon>
    </lineage>
</organism>
<comment type="subunit">
    <text evidence="8">Heterodimer. The mRNA-capping enzyme is composed of two separate chains alpha and beta, respectively a mRNA guanylyltransferase and an mRNA 5'-triphosphate monophosphatase.</text>
</comment>
<feature type="region of interest" description="Disordered" evidence="9">
    <location>
        <begin position="783"/>
        <end position="805"/>
    </location>
</feature>
<dbReference type="GO" id="GO:0031533">
    <property type="term" value="C:mRNA capping enzyme complex"/>
    <property type="evidence" value="ECO:0007669"/>
    <property type="project" value="UniProtKB-UniRule"/>
</dbReference>
<name>A0A9P4MCH6_9PEZI</name>
<dbReference type="EMBL" id="ML996092">
    <property type="protein sequence ID" value="KAF2148755.1"/>
    <property type="molecule type" value="Genomic_DNA"/>
</dbReference>
<feature type="compositionally biased region" description="Basic and acidic residues" evidence="9">
    <location>
        <begin position="339"/>
        <end position="353"/>
    </location>
</feature>
<feature type="domain" description="mRNA triphosphatase Cet1-like" evidence="10">
    <location>
        <begin position="653"/>
        <end position="907"/>
    </location>
</feature>
<comment type="subcellular location">
    <subcellularLocation>
        <location evidence="2 8">Nucleus</location>
    </subcellularLocation>
</comment>
<keyword evidence="4 8" id="KW-0507">mRNA processing</keyword>
<sequence>MDIHSLMNTEPSAARDQPKRTPSHAPPPPPPSQQHQQQQHPYQQHRAPSFPRPSTEHHSPPPPHQPQHQHPGHPQHQHQHPPPLSHQHHALPQHPHPPAQHPHPPHHHLQSPARSSIPGYPPQPPPIDTRSPSFSHASSNPQYTPIRTPQAPGPIPGQAHTPGQYPFPPQFQSPVQTHSNRNIERVQASTPGRQAPHSYGTPQAASPSGYPPPHLPLSTPHSNASATPPSGFVQSPHAIRESPVTASHPLSHNAYSGSAYQSQPSTPLGPPPPGLPRDRSITGRPESSYGQHHRTLSGASNSGVPSIASNSPGPPQRSSSQVIESPANYGPTSAQIKRRSTDHIRPPSDREHSLSVSPKTQVIQGYPPGAQRHPSQDAWSARTSVSQGRQEIEMRHPSSDFVPPPGAAQPTTLSRQSTGPYSHGAPSPLSKAHSFHQNNMQQQSQTQPPLTNRELHHHPVREMSLDHINSPRPVSPRQKHLPEEFHHEYSREESTLHKSSVSEQRSMILQQPISRPPDAMQTESTHLKRRADDSPTIKQEQKKLRTQYSEPPPWARLHPSNPGYQGQIARYPQLKGRFNAPSTAPIKQENRGPSQPPSSSHGPPPSATHPQNTPQANGHPPPVDQDSNKKANISRILGIPWELSMTETLPADRLIHEIANFLYITMMTNPEIGAGDPRNGSLEIEAKIGTLVDKNSNDRLNLPVATPCLLEEGFSKSRVRFESFMTENQHKSFNNTINQFIKRSMEGPRVRMGYLHRYEVDSFAPLSQIGYSSLPDCAKKQLETHKPPGPLRLRTTHDNNPKLRGAPGPVLAQIVKLRLADRDIYCPSDAFDVRISINIEIDFNGRTDVDPASLSVPQSDDRDPERAKQRFKNRLSYTHLTNSIDLTQVTYDASGQGDKTHELEVEVDTKALREQAQLLGGGRDNAFEALVEKFWYDTLTLVRVREDSGN</sequence>
<dbReference type="OrthoDB" id="272147at2759"/>
<feature type="compositionally biased region" description="Polar residues" evidence="9">
    <location>
        <begin position="354"/>
        <end position="363"/>
    </location>
</feature>
<feature type="compositionally biased region" description="Low complexity" evidence="9">
    <location>
        <begin position="437"/>
        <end position="447"/>
    </location>
</feature>
<evidence type="ECO:0000256" key="6">
    <source>
        <dbReference type="ARBA" id="ARBA00023242"/>
    </source>
</evidence>
<evidence type="ECO:0000256" key="5">
    <source>
        <dbReference type="ARBA" id="ARBA00022801"/>
    </source>
</evidence>
<dbReference type="InterPro" id="IPR033469">
    <property type="entry name" value="CYTH-like_dom_sf"/>
</dbReference>
<dbReference type="Gene3D" id="3.20.100.10">
    <property type="entry name" value="mRNA triphosphatase Cet1-like"/>
    <property type="match status" value="1"/>
</dbReference>
<evidence type="ECO:0000256" key="2">
    <source>
        <dbReference type="ARBA" id="ARBA00004123"/>
    </source>
</evidence>
<dbReference type="Proteomes" id="UP000799439">
    <property type="component" value="Unassembled WGS sequence"/>
</dbReference>
<evidence type="ECO:0000256" key="1">
    <source>
        <dbReference type="ARBA" id="ARBA00001946"/>
    </source>
</evidence>
<feature type="region of interest" description="Disordered" evidence="9">
    <location>
        <begin position="509"/>
        <end position="628"/>
    </location>
</feature>
<dbReference type="PANTHER" id="PTHR28118">
    <property type="entry name" value="POLYNUCLEOTIDE 5'-TRIPHOSPHATASE-RELATED"/>
    <property type="match status" value="1"/>
</dbReference>
<dbReference type="EC" id="3.6.1.74" evidence="8"/>
<dbReference type="Pfam" id="PF02940">
    <property type="entry name" value="mRNA_triPase"/>
    <property type="match status" value="1"/>
</dbReference>
<comment type="function">
    <text evidence="8">First step of mRNA capping. Converts the 5'-triphosphate end of a nascent mRNA chain into a diphosphate end.</text>
</comment>
<keyword evidence="5 8" id="KW-0378">Hydrolase</keyword>
<dbReference type="AlphaFoldDB" id="A0A9P4MCH6"/>
<evidence type="ECO:0000256" key="3">
    <source>
        <dbReference type="ARBA" id="ARBA00006345"/>
    </source>
</evidence>
<comment type="caution">
    <text evidence="11">The sequence shown here is derived from an EMBL/GenBank/DDBJ whole genome shotgun (WGS) entry which is preliminary data.</text>
</comment>
<evidence type="ECO:0000256" key="8">
    <source>
        <dbReference type="RuleBase" id="RU367053"/>
    </source>
</evidence>
<comment type="similarity">
    <text evidence="3 8">Belongs to the fungal TPase family.</text>
</comment>